<feature type="compositionally biased region" description="Polar residues" evidence="1">
    <location>
        <begin position="58"/>
        <end position="69"/>
    </location>
</feature>
<protein>
    <submittedName>
        <fullName evidence="2">Autotransporter outer membrane beta-barrel domain-containing protein</fullName>
    </submittedName>
</protein>
<dbReference type="InterPro" id="IPR006315">
    <property type="entry name" value="OM_autotransptr_brl_dom"/>
</dbReference>
<gene>
    <name evidence="2" type="ORF">JZM24_15490</name>
</gene>
<dbReference type="Proteomes" id="UP000811282">
    <property type="component" value="Unassembled WGS sequence"/>
</dbReference>
<evidence type="ECO:0000313" key="3">
    <source>
        <dbReference type="Proteomes" id="UP000811282"/>
    </source>
</evidence>
<evidence type="ECO:0000313" key="2">
    <source>
        <dbReference type="EMBL" id="MBT9433167.1"/>
    </source>
</evidence>
<keyword evidence="3" id="KW-1185">Reference proteome</keyword>
<organism evidence="2 3">
    <name type="scientific">Candidatus Sodalis endolongispinus</name>
    <dbReference type="NCBI Taxonomy" id="2812662"/>
    <lineage>
        <taxon>Bacteria</taxon>
        <taxon>Pseudomonadati</taxon>
        <taxon>Pseudomonadota</taxon>
        <taxon>Gammaproteobacteria</taxon>
        <taxon>Enterobacterales</taxon>
        <taxon>Bruguierivoracaceae</taxon>
        <taxon>Sodalis</taxon>
    </lineage>
</organism>
<feature type="compositionally biased region" description="Basic and acidic residues" evidence="1">
    <location>
        <begin position="70"/>
        <end position="87"/>
    </location>
</feature>
<dbReference type="NCBIfam" id="TIGR01414">
    <property type="entry name" value="autotrans_barl"/>
    <property type="match status" value="1"/>
</dbReference>
<feature type="compositionally biased region" description="Basic and acidic residues" evidence="1">
    <location>
        <begin position="226"/>
        <end position="242"/>
    </location>
</feature>
<feature type="region of interest" description="Disordered" evidence="1">
    <location>
        <begin position="47"/>
        <end position="98"/>
    </location>
</feature>
<name>A0ABS5YDX7_9GAMM</name>
<comment type="caution">
    <text evidence="2">The sequence shown here is derived from an EMBL/GenBank/DDBJ whole genome shotgun (WGS) entry which is preliminary data.</text>
</comment>
<dbReference type="EMBL" id="JAFJYC010000002">
    <property type="protein sequence ID" value="MBT9433167.1"/>
    <property type="molecule type" value="Genomic_DNA"/>
</dbReference>
<feature type="compositionally biased region" description="Basic and acidic residues" evidence="1">
    <location>
        <begin position="260"/>
        <end position="270"/>
    </location>
</feature>
<sequence length="546" mass="56890">MALPPPKPPRMLSNNQAAPELASLRETASEAALPSEAVVSISARDVAYDGTPLPPRNGKSSAAGQVKLTSNDDDRSEAVAPLRRESRAPSYVSLAPSSASDGVYAELTPLHRDSGLASVANPDLASSSGNTREVVVKAAPASSIAGDSPFAVNTGVYSAREDCDTGRRDSVNSAERSVFDIRDRRTFSEDSLALSAISNSTVRSFSGEGGDALFVPAMPDAAMDARGGDDMARQPDADKGEDVPATPLAASLPEIDARRTVASRADDKTGATHYHHRGEPSPLEDGNDNHFQSLTDGGNAPECPGRASDSGYLNLVNENNDGVLCHPVSDGRDSGYLSPADGNNIGDLPRLDEGASSNPIPEANTSDNLSGEVMENVTEGGIADGLPAGLTSFAPPTVIVPAVGVYAANHALANTLFISRRSERNGAAGMTVGSLAMNADPRPTLWLRILGGETHAFVGNGSLQTRTKRQVVQGGGTMLQFSRSGQDSGHVGVMLGAGKSMTLSRSTRVSSHASGGLQGDSRFPVFRSRRRCGNAPSARWYAGRRC</sequence>
<feature type="region of interest" description="Disordered" evidence="1">
    <location>
        <begin position="224"/>
        <end position="248"/>
    </location>
</feature>
<reference evidence="2 3" key="1">
    <citation type="journal article" date="2021" name="Genome Biol. Evol.">
        <title>The evolution of interdependence in a four-way mealybug symbiosis.</title>
        <authorList>
            <person name="Garber A.I."/>
            <person name="Kupper M."/>
            <person name="Laetsch D.R."/>
            <person name="Weldon S.R."/>
            <person name="Ladinsky M.S."/>
            <person name="Bjorkman P.J."/>
            <person name="McCutcheon J.P."/>
        </authorList>
    </citation>
    <scope>NUCLEOTIDE SEQUENCE [LARGE SCALE GENOMIC DNA]</scope>
    <source>
        <strain evidence="2">SOD</strain>
    </source>
</reference>
<evidence type="ECO:0000256" key="1">
    <source>
        <dbReference type="SAM" id="MobiDB-lite"/>
    </source>
</evidence>
<feature type="region of interest" description="Disordered" evidence="1">
    <location>
        <begin position="260"/>
        <end position="306"/>
    </location>
</feature>
<dbReference type="InterPro" id="IPR036709">
    <property type="entry name" value="Autotransporte_beta_dom_sf"/>
</dbReference>
<accession>A0ABS5YDX7</accession>
<proteinExistence type="predicted"/>
<dbReference type="Gene3D" id="2.40.128.130">
    <property type="entry name" value="Autotransporter beta-domain"/>
    <property type="match status" value="1"/>
</dbReference>